<evidence type="ECO:0000256" key="3">
    <source>
        <dbReference type="ARBA" id="ARBA00022692"/>
    </source>
</evidence>
<dbReference type="InterPro" id="IPR001610">
    <property type="entry name" value="PAC"/>
</dbReference>
<dbReference type="Pfam" id="PF00990">
    <property type="entry name" value="GGDEF"/>
    <property type="match status" value="1"/>
</dbReference>
<dbReference type="SMART" id="SM01079">
    <property type="entry name" value="CHASE"/>
    <property type="match status" value="1"/>
</dbReference>
<feature type="domain" description="GGDEF" evidence="10">
    <location>
        <begin position="723"/>
        <end position="857"/>
    </location>
</feature>
<dbReference type="FunFam" id="3.30.70.270:FF:000001">
    <property type="entry name" value="Diguanylate cyclase domain protein"/>
    <property type="match status" value="1"/>
</dbReference>
<dbReference type="SUPFAM" id="SSF141868">
    <property type="entry name" value="EAL domain-like"/>
    <property type="match status" value="1"/>
</dbReference>
<dbReference type="SUPFAM" id="SSF55785">
    <property type="entry name" value="PYP-like sensor domain (PAS domain)"/>
    <property type="match status" value="3"/>
</dbReference>
<evidence type="ECO:0000259" key="8">
    <source>
        <dbReference type="PROSITE" id="PS50839"/>
    </source>
</evidence>
<dbReference type="Pfam" id="PF13682">
    <property type="entry name" value="CZB"/>
    <property type="match status" value="1"/>
</dbReference>
<dbReference type="Proteomes" id="UP000232638">
    <property type="component" value="Chromosome"/>
</dbReference>
<dbReference type="GO" id="GO:0016020">
    <property type="term" value="C:membrane"/>
    <property type="evidence" value="ECO:0007669"/>
    <property type="project" value="UniProtKB-SubCell"/>
</dbReference>
<dbReference type="InterPro" id="IPR029787">
    <property type="entry name" value="Nucleotide_cyclase"/>
</dbReference>
<evidence type="ECO:0000313" key="12">
    <source>
        <dbReference type="Proteomes" id="UP000232638"/>
    </source>
</evidence>
<proteinExistence type="predicted"/>
<dbReference type="Gene3D" id="3.30.450.20">
    <property type="entry name" value="PAS domain"/>
    <property type="match status" value="3"/>
</dbReference>
<dbReference type="InterPro" id="IPR006189">
    <property type="entry name" value="CHASE_dom"/>
</dbReference>
<dbReference type="KEGG" id="tsy:THSYN_10020"/>
<name>A0A2K8U6P4_9GAMM</name>
<dbReference type="SMART" id="SM00052">
    <property type="entry name" value="EAL"/>
    <property type="match status" value="1"/>
</dbReference>
<dbReference type="OrthoDB" id="8553030at2"/>
<dbReference type="RefSeq" id="WP_100919032.1">
    <property type="nucleotide sequence ID" value="NZ_CP020370.1"/>
</dbReference>
<evidence type="ECO:0000256" key="1">
    <source>
        <dbReference type="ARBA" id="ARBA00001946"/>
    </source>
</evidence>
<dbReference type="PANTHER" id="PTHR44757">
    <property type="entry name" value="DIGUANYLATE CYCLASE DGCP"/>
    <property type="match status" value="1"/>
</dbReference>
<dbReference type="CDD" id="cd00130">
    <property type="entry name" value="PAS"/>
    <property type="match status" value="2"/>
</dbReference>
<dbReference type="CDD" id="cd01948">
    <property type="entry name" value="EAL"/>
    <property type="match status" value="1"/>
</dbReference>
<dbReference type="PROSITE" id="PS50883">
    <property type="entry name" value="EAL"/>
    <property type="match status" value="1"/>
</dbReference>
<dbReference type="InterPro" id="IPR000700">
    <property type="entry name" value="PAS-assoc_C"/>
</dbReference>
<evidence type="ECO:0000259" key="7">
    <source>
        <dbReference type="PROSITE" id="PS50113"/>
    </source>
</evidence>
<dbReference type="InterPro" id="IPR043128">
    <property type="entry name" value="Rev_trsase/Diguanyl_cyclase"/>
</dbReference>
<dbReference type="PROSITE" id="PS50839">
    <property type="entry name" value="CHASE"/>
    <property type="match status" value="1"/>
</dbReference>
<comment type="cofactor">
    <cofactor evidence="1">
        <name>Mg(2+)</name>
        <dbReference type="ChEBI" id="CHEBI:18420"/>
    </cofactor>
</comment>
<dbReference type="InterPro" id="IPR001633">
    <property type="entry name" value="EAL_dom"/>
</dbReference>
<dbReference type="SUPFAM" id="SSF55073">
    <property type="entry name" value="Nucleotide cyclase"/>
    <property type="match status" value="1"/>
</dbReference>
<dbReference type="GO" id="GO:0007165">
    <property type="term" value="P:signal transduction"/>
    <property type="evidence" value="ECO:0007669"/>
    <property type="project" value="UniProtKB-ARBA"/>
</dbReference>
<reference evidence="11 12" key="1">
    <citation type="submission" date="2017-03" db="EMBL/GenBank/DDBJ databases">
        <title>Complete genome sequence of Candidatus 'Thiodictyon syntrophicum' sp. nov. strain Cad16T, a photolithoautotroph purple sulfur bacterium isolated from an alpine meromictic lake.</title>
        <authorList>
            <person name="Luedin S.M."/>
            <person name="Pothier J.F."/>
            <person name="Danza F."/>
            <person name="Storelli N."/>
            <person name="Wittwer M."/>
            <person name="Tonolla M."/>
        </authorList>
    </citation>
    <scope>NUCLEOTIDE SEQUENCE [LARGE SCALE GENOMIC DNA]</scope>
    <source>
        <strain evidence="11 12">Cad16T</strain>
    </source>
</reference>
<dbReference type="PROSITE" id="PS50113">
    <property type="entry name" value="PAC"/>
    <property type="match status" value="2"/>
</dbReference>
<keyword evidence="3" id="KW-0812">Transmembrane</keyword>
<dbReference type="InterPro" id="IPR035965">
    <property type="entry name" value="PAS-like_dom_sf"/>
</dbReference>
<dbReference type="EMBL" id="CP020370">
    <property type="protein sequence ID" value="AUB81256.1"/>
    <property type="molecule type" value="Genomic_DNA"/>
</dbReference>
<gene>
    <name evidence="11" type="ORF">THSYN_10020</name>
</gene>
<dbReference type="SMART" id="SM00091">
    <property type="entry name" value="PAS"/>
    <property type="match status" value="3"/>
</dbReference>
<keyword evidence="5" id="KW-0472">Membrane</keyword>
<dbReference type="InterPro" id="IPR042240">
    <property type="entry name" value="CHASE_sf"/>
</dbReference>
<evidence type="ECO:0000259" key="6">
    <source>
        <dbReference type="PROSITE" id="PS50112"/>
    </source>
</evidence>
<dbReference type="InterPro" id="IPR013656">
    <property type="entry name" value="PAS_4"/>
</dbReference>
<sequence>MGAYALILRGGAALFAASTMVQRSEWRAYVETLHASGSVPGIQGIGFAEVIPPEELAAHLERIRGEGFPDYSVRPPGRRALYTAIIYLEPFRDRNLRAFGFDMYTEPVRRAAMDQARDTGAAALSGKVRLVQETGTQVQAGTLMYVPVYRNGAPVATLRERRAALIGWAYSPYRMHDLMTGLLGDWESHVGTAMDLRVYNGRESSPAELLFDSKPDRTPGARSPWRVQRLLDVNGRPWLLVFDHAASTPGSGYAPAWSTLVGGLALSGLLFWLILALTNTRTDAVRIAGRLTEEIRRHEALRREGEAFKLAILNAVPAEIAVVGPDGVILAVNDAWRRFAVDNGNEPGRPALHTQVGINYLEVCRTGTGCAAQDDGASAGIRAVLAGRSPSFRLEYPCHSPAQQRWFAMTVTPLARDADAAVVITHTDITERKHAEAAMIEAQAVLLTILDTAPIRVFWKDCNLRYLGCNQAFAADAGMACPQDVIGKDDYQLGWAAQAGQYRADDRSVMASGIPKLSYDEQQTSPSGQTLWLRTSKVVLRDRNQVVSGLLGIYDDITERKQAEERILLAASVFTHAWEGIMITAADGTIIDVNEAFSRITSYSREQVIGRNPRLLSSGRQDRTFYAALWASLTEGGQWSGEIWNRRNNGEVYAVMQTISAVRDAQGRTRLYVALFSDITLIKEQERALQHIAHHDVLTDLPNRVLLADRLRQGMVQAQRYGRLLAVAFLDLDGFKAINDRHGHAAGDELLIAAAAAMQQVLREGDTLARIGGDEFVAVLLDLADVQASVPLLARLLAAAARSVPVGGQVLQVSASVGVTFYPQADDIDPEQLLRQADQAMYQAKLAGKNRYSVFDAELDRSVRGYHESLGRIRRALDAREFVLHYQPKVNMRTGTLIGAEALIRWQHPDRGLLPPAAFLPVIEDHPLAVEVGEWVIETALSQMEHWQTAGVKIPVSVNVGARQLQQADFLPRLRASLAAHPQVRPGDLALEVLETSALADLVRVSQVIDACRGIGVLCALDDFGTGYASLTYLKRLPVVQIKIDQSFVRDMLDDPDDLAILDGVIGLCVAFRRQVIAEGVETLAQGELLLQLGCELAQGYGIARPMPAAEIPTWVASWRPAPVWVGLAPVSRDAVPLLFVGAAHRAWIAAVEGYLRGEREAPPPLDEHRCGFGVWLDAAGRGRPDAWSGLQVIDASHQRAHALAVALCQLRAQGREPEALTRLGELRDLRDAVLERLQTLVQVNPGVATG</sequence>
<feature type="domain" description="PAC" evidence="7">
    <location>
        <begin position="517"/>
        <end position="569"/>
    </location>
</feature>
<feature type="domain" description="EAL" evidence="9">
    <location>
        <begin position="866"/>
        <end position="1120"/>
    </location>
</feature>
<evidence type="ECO:0000259" key="9">
    <source>
        <dbReference type="PROSITE" id="PS50883"/>
    </source>
</evidence>
<evidence type="ECO:0000259" key="10">
    <source>
        <dbReference type="PROSITE" id="PS50887"/>
    </source>
</evidence>
<evidence type="ECO:0000313" key="11">
    <source>
        <dbReference type="EMBL" id="AUB81256.1"/>
    </source>
</evidence>
<dbReference type="PROSITE" id="PS50112">
    <property type="entry name" value="PAS"/>
    <property type="match status" value="1"/>
</dbReference>
<dbReference type="Pfam" id="PF00563">
    <property type="entry name" value="EAL"/>
    <property type="match status" value="1"/>
</dbReference>
<feature type="domain" description="PAC" evidence="7">
    <location>
        <begin position="639"/>
        <end position="691"/>
    </location>
</feature>
<keyword evidence="4" id="KW-1133">Transmembrane helix</keyword>
<accession>A0A2K8U6P4</accession>
<evidence type="ECO:0008006" key="13">
    <source>
        <dbReference type="Google" id="ProtNLM"/>
    </source>
</evidence>
<evidence type="ECO:0000256" key="4">
    <source>
        <dbReference type="ARBA" id="ARBA00022989"/>
    </source>
</evidence>
<dbReference type="PROSITE" id="PS50887">
    <property type="entry name" value="GGDEF"/>
    <property type="match status" value="1"/>
</dbReference>
<dbReference type="Gene3D" id="3.20.20.450">
    <property type="entry name" value="EAL domain"/>
    <property type="match status" value="1"/>
</dbReference>
<evidence type="ECO:0000256" key="2">
    <source>
        <dbReference type="ARBA" id="ARBA00004370"/>
    </source>
</evidence>
<dbReference type="InterPro" id="IPR025991">
    <property type="entry name" value="Chemoreceptor_zinc-bind_dom"/>
</dbReference>
<dbReference type="SMART" id="SM00267">
    <property type="entry name" value="GGDEF"/>
    <property type="match status" value="1"/>
</dbReference>
<dbReference type="PANTHER" id="PTHR44757:SF2">
    <property type="entry name" value="BIOFILM ARCHITECTURE MAINTENANCE PROTEIN MBAA"/>
    <property type="match status" value="1"/>
</dbReference>
<dbReference type="Pfam" id="PF13426">
    <property type="entry name" value="PAS_9"/>
    <property type="match status" value="1"/>
</dbReference>
<dbReference type="InterPro" id="IPR035919">
    <property type="entry name" value="EAL_sf"/>
</dbReference>
<organism evidence="11 12">
    <name type="scientific">Candidatus Thiodictyon syntrophicum</name>
    <dbReference type="NCBI Taxonomy" id="1166950"/>
    <lineage>
        <taxon>Bacteria</taxon>
        <taxon>Pseudomonadati</taxon>
        <taxon>Pseudomonadota</taxon>
        <taxon>Gammaproteobacteria</taxon>
        <taxon>Chromatiales</taxon>
        <taxon>Chromatiaceae</taxon>
        <taxon>Thiodictyon</taxon>
    </lineage>
</organism>
<dbReference type="CDD" id="cd01949">
    <property type="entry name" value="GGDEF"/>
    <property type="match status" value="1"/>
</dbReference>
<dbReference type="SMART" id="SM00086">
    <property type="entry name" value="PAC"/>
    <property type="match status" value="3"/>
</dbReference>
<comment type="subcellular location">
    <subcellularLocation>
        <location evidence="2">Membrane</location>
    </subcellularLocation>
</comment>
<dbReference type="Pfam" id="PF03924">
    <property type="entry name" value="CHASE"/>
    <property type="match status" value="1"/>
</dbReference>
<dbReference type="NCBIfam" id="TIGR00229">
    <property type="entry name" value="sensory_box"/>
    <property type="match status" value="2"/>
</dbReference>
<protein>
    <recommendedName>
        <fullName evidence="13">Diguanylate cyclase</fullName>
    </recommendedName>
</protein>
<keyword evidence="12" id="KW-1185">Reference proteome</keyword>
<feature type="domain" description="PAS" evidence="6">
    <location>
        <begin position="581"/>
        <end position="612"/>
    </location>
</feature>
<dbReference type="NCBIfam" id="TIGR00254">
    <property type="entry name" value="GGDEF"/>
    <property type="match status" value="1"/>
</dbReference>
<dbReference type="GO" id="GO:0003824">
    <property type="term" value="F:catalytic activity"/>
    <property type="evidence" value="ECO:0007669"/>
    <property type="project" value="UniProtKB-ARBA"/>
</dbReference>
<feature type="domain" description="CHASE" evidence="8">
    <location>
        <begin position="82"/>
        <end position="241"/>
    </location>
</feature>
<dbReference type="Gene3D" id="3.30.450.350">
    <property type="entry name" value="CHASE domain"/>
    <property type="match status" value="1"/>
</dbReference>
<dbReference type="Gene3D" id="1.20.120.30">
    <property type="entry name" value="Aspartate receptor, ligand-binding domain"/>
    <property type="match status" value="1"/>
</dbReference>
<dbReference type="Pfam" id="PF08448">
    <property type="entry name" value="PAS_4"/>
    <property type="match status" value="2"/>
</dbReference>
<dbReference type="InterPro" id="IPR052155">
    <property type="entry name" value="Biofilm_reg_signaling"/>
</dbReference>
<dbReference type="Gene3D" id="3.30.70.270">
    <property type="match status" value="1"/>
</dbReference>
<dbReference type="InterPro" id="IPR000014">
    <property type="entry name" value="PAS"/>
</dbReference>
<evidence type="ECO:0000256" key="5">
    <source>
        <dbReference type="ARBA" id="ARBA00023136"/>
    </source>
</evidence>
<dbReference type="AlphaFoldDB" id="A0A2K8U6P4"/>
<dbReference type="InterPro" id="IPR000160">
    <property type="entry name" value="GGDEF_dom"/>
</dbReference>